<evidence type="ECO:0000256" key="1">
    <source>
        <dbReference type="ARBA" id="ARBA00004141"/>
    </source>
</evidence>
<dbReference type="OrthoDB" id="4391260at2"/>
<feature type="transmembrane region" description="Helical" evidence="6">
    <location>
        <begin position="204"/>
        <end position="220"/>
    </location>
</feature>
<keyword evidence="4 6" id="KW-0472">Membrane</keyword>
<feature type="domain" description="O-antigen ligase-related" evidence="7">
    <location>
        <begin position="209"/>
        <end position="358"/>
    </location>
</feature>
<feature type="transmembrane region" description="Helical" evidence="6">
    <location>
        <begin position="415"/>
        <end position="432"/>
    </location>
</feature>
<keyword evidence="2 6" id="KW-0812">Transmembrane</keyword>
<feature type="transmembrane region" description="Helical" evidence="6">
    <location>
        <begin position="86"/>
        <end position="105"/>
    </location>
</feature>
<evidence type="ECO:0000259" key="7">
    <source>
        <dbReference type="Pfam" id="PF04932"/>
    </source>
</evidence>
<feature type="transmembrane region" description="Helical" evidence="6">
    <location>
        <begin position="226"/>
        <end position="243"/>
    </location>
</feature>
<keyword evidence="8" id="KW-0436">Ligase</keyword>
<evidence type="ECO:0000313" key="8">
    <source>
        <dbReference type="EMBL" id="QEO16384.1"/>
    </source>
</evidence>
<evidence type="ECO:0000256" key="3">
    <source>
        <dbReference type="ARBA" id="ARBA00022989"/>
    </source>
</evidence>
<feature type="transmembrane region" description="Helical" evidence="6">
    <location>
        <begin position="179"/>
        <end position="197"/>
    </location>
</feature>
<proteinExistence type="predicted"/>
<dbReference type="GO" id="GO:0016020">
    <property type="term" value="C:membrane"/>
    <property type="evidence" value="ECO:0007669"/>
    <property type="project" value="UniProtKB-SubCell"/>
</dbReference>
<evidence type="ECO:0000256" key="6">
    <source>
        <dbReference type="SAM" id="Phobius"/>
    </source>
</evidence>
<dbReference type="InterPro" id="IPR007016">
    <property type="entry name" value="O-antigen_ligase-rel_domated"/>
</dbReference>
<comment type="subcellular location">
    <subcellularLocation>
        <location evidence="1">Membrane</location>
        <topology evidence="1">Multi-pass membrane protein</topology>
    </subcellularLocation>
</comment>
<dbReference type="AlphaFoldDB" id="A0A5C1YJI0"/>
<dbReference type="PANTHER" id="PTHR37422:SF13">
    <property type="entry name" value="LIPOPOLYSACCHARIDE BIOSYNTHESIS PROTEIN PA4999-RELATED"/>
    <property type="match status" value="1"/>
</dbReference>
<feature type="region of interest" description="Disordered" evidence="5">
    <location>
        <begin position="458"/>
        <end position="484"/>
    </location>
</feature>
<keyword evidence="3 6" id="KW-1133">Transmembrane helix</keyword>
<evidence type="ECO:0000256" key="5">
    <source>
        <dbReference type="SAM" id="MobiDB-lite"/>
    </source>
</evidence>
<feature type="transmembrane region" description="Helical" evidence="6">
    <location>
        <begin position="111"/>
        <end position="131"/>
    </location>
</feature>
<evidence type="ECO:0000256" key="4">
    <source>
        <dbReference type="ARBA" id="ARBA00023136"/>
    </source>
</evidence>
<feature type="transmembrane region" description="Helical" evidence="6">
    <location>
        <begin position="138"/>
        <end position="159"/>
    </location>
</feature>
<dbReference type="EMBL" id="CP043506">
    <property type="protein sequence ID" value="QEO16384.1"/>
    <property type="molecule type" value="Genomic_DNA"/>
</dbReference>
<keyword evidence="9" id="KW-1185">Reference proteome</keyword>
<reference evidence="8 9" key="1">
    <citation type="submission" date="2019-09" db="EMBL/GenBank/DDBJ databases">
        <title>Genome sequencing of strain KACC 21233.</title>
        <authorList>
            <person name="Heo J."/>
            <person name="Kim S.-J."/>
            <person name="Kim J.-S."/>
            <person name="Hong S.-B."/>
            <person name="Kwon S.-W."/>
        </authorList>
    </citation>
    <scope>NUCLEOTIDE SEQUENCE [LARGE SCALE GENOMIC DNA]</scope>
    <source>
        <strain evidence="8 9">KACC 21233</strain>
    </source>
</reference>
<feature type="transmembrane region" description="Helical" evidence="6">
    <location>
        <begin position="18"/>
        <end position="36"/>
    </location>
</feature>
<feature type="compositionally biased region" description="Basic and acidic residues" evidence="5">
    <location>
        <begin position="467"/>
        <end position="476"/>
    </location>
</feature>
<dbReference type="RefSeq" id="WP_149277831.1">
    <property type="nucleotide sequence ID" value="NZ_CP043506.1"/>
</dbReference>
<dbReference type="GO" id="GO:0016874">
    <property type="term" value="F:ligase activity"/>
    <property type="evidence" value="ECO:0007669"/>
    <property type="project" value="UniProtKB-KW"/>
</dbReference>
<feature type="transmembrane region" description="Helical" evidence="6">
    <location>
        <begin position="250"/>
        <end position="271"/>
    </location>
</feature>
<feature type="transmembrane region" description="Helical" evidence="6">
    <location>
        <begin position="56"/>
        <end position="74"/>
    </location>
</feature>
<evidence type="ECO:0000313" key="9">
    <source>
        <dbReference type="Proteomes" id="UP000324536"/>
    </source>
</evidence>
<dbReference type="Proteomes" id="UP000324536">
    <property type="component" value="Chromosome"/>
</dbReference>
<organism evidence="8 9">
    <name type="scientific">Acetobacter vaccinii</name>
    <dbReference type="NCBI Taxonomy" id="2592655"/>
    <lineage>
        <taxon>Bacteria</taxon>
        <taxon>Pseudomonadati</taxon>
        <taxon>Pseudomonadota</taxon>
        <taxon>Alphaproteobacteria</taxon>
        <taxon>Acetobacterales</taxon>
        <taxon>Acetobacteraceae</taxon>
        <taxon>Acetobacter</taxon>
    </lineage>
</organism>
<dbReference type="PANTHER" id="PTHR37422">
    <property type="entry name" value="TEICHURONIC ACID BIOSYNTHESIS PROTEIN TUAE"/>
    <property type="match status" value="1"/>
</dbReference>
<protein>
    <submittedName>
        <fullName evidence="8">O-antigen ligase family protein</fullName>
    </submittedName>
</protein>
<feature type="transmembrane region" description="Helical" evidence="6">
    <location>
        <begin position="354"/>
        <end position="376"/>
    </location>
</feature>
<gene>
    <name evidence="8" type="ORF">FLP30_00305</name>
</gene>
<evidence type="ECO:0000256" key="2">
    <source>
        <dbReference type="ARBA" id="ARBA00022692"/>
    </source>
</evidence>
<dbReference type="Pfam" id="PF04932">
    <property type="entry name" value="Wzy_C"/>
    <property type="match status" value="1"/>
</dbReference>
<name>A0A5C1YJI0_9PROT</name>
<accession>A0A5C1YJI0</accession>
<feature type="transmembrane region" description="Helical" evidence="6">
    <location>
        <begin position="388"/>
        <end position="409"/>
    </location>
</feature>
<dbReference type="InterPro" id="IPR051533">
    <property type="entry name" value="WaaL-like"/>
</dbReference>
<dbReference type="KEGG" id="acek:FLP30_00305"/>
<sequence length="484" mass="53188">MAEQGEHPVISGRPESGWVNRLSHVILFGMMLYAVIGIPEFDRKSAVAMATDHVSPLNRFIWLTLLALALPVMKEKWRSIMGLFKASWPLMGLFLYFTCSTQWALDPAVSLRRVMFAWVEIVLAATVVCGLKGSVAILRAVAFSCVVAAFADLLVWIVMPGYAMTDEGLAGLQLQKNQTGIIMLYGLLAVGALLPFVKRRVWRWAGAGSLVLLFVLLLASRSKTCLGIVLCVPGLVWLIGQLGRRRFSVGLAFVATVCALSGVGSFVYLVWCMAMNADPLAPFRDMTFTSRTDLWAFMFDEISARPWLGAGFSSFWSIDPAVQPSLKTSMWFGSEAHINEAHNGYLDLLATGGLIGFLWGVGVLAWAVALGCRAFVRSAKVQGRGVGVLALPSALFHLAFLLSLCIHNFTESNLFSNNALLAVALYYSIFSLENWRRNLPARASAPWAGARLEVDNTSTIQAEEEPAPERHQEPRRFLPVPRSL</sequence>